<protein>
    <submittedName>
        <fullName evidence="2">Uncharacterized protein</fullName>
    </submittedName>
</protein>
<accession>A0A327JZP9</accession>
<reference evidence="3" key="1">
    <citation type="submission" date="2018-10" db="EMBL/GenBank/DDBJ databases">
        <authorList>
            <person name="Peiro R."/>
            <person name="Begona"/>
            <person name="Cbmso G."/>
            <person name="Lopez M."/>
            <person name="Gonzalez S."/>
            <person name="Sacristan E."/>
            <person name="Castillo E."/>
        </authorList>
    </citation>
    <scope>NUCLEOTIDE SEQUENCE [LARGE SCALE GENOMIC DNA]</scope>
</reference>
<feature type="transmembrane region" description="Helical" evidence="1">
    <location>
        <begin position="309"/>
        <end position="331"/>
    </location>
</feature>
<feature type="transmembrane region" description="Helical" evidence="1">
    <location>
        <begin position="230"/>
        <end position="249"/>
    </location>
</feature>
<feature type="transmembrane region" description="Helical" evidence="1">
    <location>
        <begin position="438"/>
        <end position="461"/>
    </location>
</feature>
<keyword evidence="1" id="KW-0812">Transmembrane</keyword>
<evidence type="ECO:0000256" key="1">
    <source>
        <dbReference type="SAM" id="Phobius"/>
    </source>
</evidence>
<proteinExistence type="predicted"/>
<keyword evidence="1" id="KW-1133">Transmembrane helix</keyword>
<name>A0A327JZP9_9BRAD</name>
<feature type="transmembrane region" description="Helical" evidence="1">
    <location>
        <begin position="185"/>
        <end position="210"/>
    </location>
</feature>
<feature type="transmembrane region" description="Helical" evidence="1">
    <location>
        <begin position="343"/>
        <end position="363"/>
    </location>
</feature>
<dbReference type="OrthoDB" id="5411746at2"/>
<sequence>METDGTAPGYLESRKLVKRWSGPWPALANTLLLAILFYATWWIFQDPRGIMRLYTPYVGYMYCRWLLIILIWVAYIFDFWPFRRGWIGRTHPVVKGLVLTAFSVAVMLLIIEGFFMRILGDYGISYMSPDRLEAMGITRFYALEYATEAIMMFAVIASWLSPAWVVAVENAPWGKLPQPTRGVTIMLVTFLFSTIVYFLTMHSHMAILFYPWQQYTAITPGYWETFANTVSGNFHIGWIMCCTVTVWLYETIWERYPFNLIQTDWLRRLTAFFGIIAIAVALCFFLYYTQDLVWGETIRGTKRLMAPDWRWLHVGEMAIFWLVPMLFLNFYCGNWPTRFSRPVNVLLRTFITIAAAIVLYVVYYKTAHLFLGVQKGFSHPQQFPMIPTIWLINIMLINMWFMDGWPGWKAVPKTTEELAASHQEIVARDVKWSPALGVGLAVGVVGGVAIYVLVVAVLPWLGQMVTIIEGST</sequence>
<keyword evidence="3" id="KW-1185">Reference proteome</keyword>
<evidence type="ECO:0000313" key="3">
    <source>
        <dbReference type="Proteomes" id="UP000289200"/>
    </source>
</evidence>
<dbReference type="RefSeq" id="WP_111387804.1">
    <property type="nucleotide sequence ID" value="NZ_NPEW01000256.1"/>
</dbReference>
<dbReference type="Proteomes" id="UP000289200">
    <property type="component" value="Unassembled WGS sequence"/>
</dbReference>
<feature type="transmembrane region" description="Helical" evidence="1">
    <location>
        <begin position="383"/>
        <end position="402"/>
    </location>
</feature>
<feature type="transmembrane region" description="Helical" evidence="1">
    <location>
        <begin position="269"/>
        <end position="288"/>
    </location>
</feature>
<feature type="transmembrane region" description="Helical" evidence="1">
    <location>
        <begin position="56"/>
        <end position="77"/>
    </location>
</feature>
<gene>
    <name evidence="2" type="ORF">RHODGE_RHODGE_02792</name>
</gene>
<organism evidence="2 3">
    <name type="scientific">Rhodoplanes serenus</name>
    <dbReference type="NCBI Taxonomy" id="200615"/>
    <lineage>
        <taxon>Bacteria</taxon>
        <taxon>Pseudomonadati</taxon>
        <taxon>Pseudomonadota</taxon>
        <taxon>Alphaproteobacteria</taxon>
        <taxon>Hyphomicrobiales</taxon>
        <taxon>Nitrobacteraceae</taxon>
        <taxon>Rhodoplanes</taxon>
    </lineage>
</organism>
<dbReference type="EMBL" id="UWOC01000150">
    <property type="protein sequence ID" value="VCU09621.1"/>
    <property type="molecule type" value="Genomic_DNA"/>
</dbReference>
<feature type="transmembrane region" description="Helical" evidence="1">
    <location>
        <begin position="97"/>
        <end position="119"/>
    </location>
</feature>
<dbReference type="AlphaFoldDB" id="A0A327JZP9"/>
<comment type="caution">
    <text evidence="2">The sequence shown here is derived from an EMBL/GenBank/DDBJ whole genome shotgun (WGS) entry which is preliminary data.</text>
</comment>
<evidence type="ECO:0000313" key="2">
    <source>
        <dbReference type="EMBL" id="VCU09621.1"/>
    </source>
</evidence>
<keyword evidence="1" id="KW-0472">Membrane</keyword>
<feature type="transmembrane region" description="Helical" evidence="1">
    <location>
        <begin position="140"/>
        <end position="165"/>
    </location>
</feature>
<feature type="transmembrane region" description="Helical" evidence="1">
    <location>
        <begin position="24"/>
        <end position="44"/>
    </location>
</feature>